<evidence type="ECO:0000313" key="3">
    <source>
        <dbReference type="Proteomes" id="UP000190675"/>
    </source>
</evidence>
<sequence length="178" mass="19545">MARFGHGGVHGWSLQADQRRTSTSGGSNRPIARQRKLLNRQRIRLLRQSTGDHGGGSGNLPAILRRRAPLRTRRANHLDNFSTPLSSPIRKNILISRKRKSPYIRKPSRSSEERCAMSRNAERDAVDAGGAHDGRCGWRTAKACGPDAPTLASSSWEAIFAGDGGKKARSPGRARYKP</sequence>
<evidence type="ECO:0000256" key="1">
    <source>
        <dbReference type="SAM" id="MobiDB-lite"/>
    </source>
</evidence>
<organism evidence="2 3">
    <name type="scientific">Bradyrhizobium erythrophlei</name>
    <dbReference type="NCBI Taxonomy" id="1437360"/>
    <lineage>
        <taxon>Bacteria</taxon>
        <taxon>Pseudomonadati</taxon>
        <taxon>Pseudomonadota</taxon>
        <taxon>Alphaproteobacteria</taxon>
        <taxon>Hyphomicrobiales</taxon>
        <taxon>Nitrobacteraceae</taxon>
        <taxon>Bradyrhizobium</taxon>
    </lineage>
</organism>
<feature type="compositionally biased region" description="Basic and acidic residues" evidence="1">
    <location>
        <begin position="109"/>
        <end position="131"/>
    </location>
</feature>
<dbReference type="AlphaFoldDB" id="A0A1M5HQL5"/>
<gene>
    <name evidence="2" type="ORF">SAMN05444169_0980</name>
</gene>
<reference evidence="2 3" key="1">
    <citation type="submission" date="2016-11" db="EMBL/GenBank/DDBJ databases">
        <authorList>
            <person name="Jaros S."/>
            <person name="Januszkiewicz K."/>
            <person name="Wedrychowicz H."/>
        </authorList>
    </citation>
    <scope>NUCLEOTIDE SEQUENCE [LARGE SCALE GENOMIC DNA]</scope>
    <source>
        <strain evidence="2 3">GAS242</strain>
    </source>
</reference>
<name>A0A1M5HQL5_9BRAD</name>
<feature type="region of interest" description="Disordered" evidence="1">
    <location>
        <begin position="1"/>
        <end position="34"/>
    </location>
</feature>
<proteinExistence type="predicted"/>
<dbReference type="EMBL" id="LT670818">
    <property type="protein sequence ID" value="SHG18264.1"/>
    <property type="molecule type" value="Genomic_DNA"/>
</dbReference>
<accession>A0A1M5HQL5</accession>
<evidence type="ECO:0000313" key="2">
    <source>
        <dbReference type="EMBL" id="SHG18264.1"/>
    </source>
</evidence>
<protein>
    <submittedName>
        <fullName evidence="2">Uncharacterized protein</fullName>
    </submittedName>
</protein>
<feature type="region of interest" description="Disordered" evidence="1">
    <location>
        <begin position="103"/>
        <end position="131"/>
    </location>
</feature>
<feature type="compositionally biased region" description="Gly residues" evidence="1">
    <location>
        <begin position="1"/>
        <end position="10"/>
    </location>
</feature>
<dbReference type="Proteomes" id="UP000190675">
    <property type="component" value="Chromosome I"/>
</dbReference>